<organism evidence="4 5">
    <name type="scientific">Tenggerimyces flavus</name>
    <dbReference type="NCBI Taxonomy" id="1708749"/>
    <lineage>
        <taxon>Bacteria</taxon>
        <taxon>Bacillati</taxon>
        <taxon>Actinomycetota</taxon>
        <taxon>Actinomycetes</taxon>
        <taxon>Propionibacteriales</taxon>
        <taxon>Nocardioidaceae</taxon>
        <taxon>Tenggerimyces</taxon>
    </lineage>
</organism>
<proteinExistence type="predicted"/>
<comment type="caution">
    <text evidence="4">The sequence shown here is derived from an EMBL/GenBank/DDBJ whole genome shotgun (WGS) entry which is preliminary data.</text>
</comment>
<dbReference type="PANTHER" id="PTHR43877">
    <property type="entry name" value="AMINOALKYLPHOSPHONATE N-ACETYLTRANSFERASE-RELATED-RELATED"/>
    <property type="match status" value="1"/>
</dbReference>
<dbReference type="InterPro" id="IPR016181">
    <property type="entry name" value="Acyl_CoA_acyltransferase"/>
</dbReference>
<dbReference type="Gene3D" id="3.40.630.30">
    <property type="match status" value="1"/>
</dbReference>
<dbReference type="CDD" id="cd04301">
    <property type="entry name" value="NAT_SF"/>
    <property type="match status" value="1"/>
</dbReference>
<evidence type="ECO:0000313" key="5">
    <source>
        <dbReference type="Proteomes" id="UP001595699"/>
    </source>
</evidence>
<accession>A0ABV7YM78</accession>
<feature type="domain" description="N-acetyltransferase" evidence="3">
    <location>
        <begin position="5"/>
        <end position="164"/>
    </location>
</feature>
<evidence type="ECO:0000256" key="2">
    <source>
        <dbReference type="ARBA" id="ARBA00023315"/>
    </source>
</evidence>
<dbReference type="InterPro" id="IPR050832">
    <property type="entry name" value="Bact_Acetyltransf"/>
</dbReference>
<reference evidence="5" key="1">
    <citation type="journal article" date="2019" name="Int. J. Syst. Evol. Microbiol.">
        <title>The Global Catalogue of Microorganisms (GCM) 10K type strain sequencing project: providing services to taxonomists for standard genome sequencing and annotation.</title>
        <authorList>
            <consortium name="The Broad Institute Genomics Platform"/>
            <consortium name="The Broad Institute Genome Sequencing Center for Infectious Disease"/>
            <person name="Wu L."/>
            <person name="Ma J."/>
        </authorList>
    </citation>
    <scope>NUCLEOTIDE SEQUENCE [LARGE SCALE GENOMIC DNA]</scope>
    <source>
        <strain evidence="5">CGMCC 4.7241</strain>
    </source>
</reference>
<keyword evidence="5" id="KW-1185">Reference proteome</keyword>
<evidence type="ECO:0000256" key="1">
    <source>
        <dbReference type="ARBA" id="ARBA00022679"/>
    </source>
</evidence>
<dbReference type="EC" id="2.3.-.-" evidence="4"/>
<gene>
    <name evidence="4" type="ORF">ACFOUW_33620</name>
</gene>
<dbReference type="Proteomes" id="UP001595699">
    <property type="component" value="Unassembled WGS sequence"/>
</dbReference>
<dbReference type="SUPFAM" id="SSF55729">
    <property type="entry name" value="Acyl-CoA N-acyltransferases (Nat)"/>
    <property type="match status" value="1"/>
</dbReference>
<protein>
    <submittedName>
        <fullName evidence="4">GNAT family N-acetyltransferase</fullName>
        <ecNumber evidence="4">2.3.-.-</ecNumber>
    </submittedName>
</protein>
<dbReference type="GO" id="GO:0016746">
    <property type="term" value="F:acyltransferase activity"/>
    <property type="evidence" value="ECO:0007669"/>
    <property type="project" value="UniProtKB-KW"/>
</dbReference>
<keyword evidence="2 4" id="KW-0012">Acyltransferase</keyword>
<sequence length="164" mass="17350">MTDTFRFRPATADNAAFLDELTVEAFNWAPDRAELTLEQIRADASLAKYLAPWPAAGEFGVVAESLAGDPAGAAWLRYFPASSPGYGYVAEDVPELTLAVVPDWRGMGLGRLLLSELAAASRTAGIARISLSVERANHAAKLYAAAGYEVVGGDADADTMVLTL</sequence>
<dbReference type="PROSITE" id="PS51186">
    <property type="entry name" value="GNAT"/>
    <property type="match status" value="1"/>
</dbReference>
<evidence type="ECO:0000259" key="3">
    <source>
        <dbReference type="PROSITE" id="PS51186"/>
    </source>
</evidence>
<dbReference type="InterPro" id="IPR000182">
    <property type="entry name" value="GNAT_dom"/>
</dbReference>
<keyword evidence="1 4" id="KW-0808">Transferase</keyword>
<dbReference type="EMBL" id="JBHRZH010000043">
    <property type="protein sequence ID" value="MFC3765816.1"/>
    <property type="molecule type" value="Genomic_DNA"/>
</dbReference>
<dbReference type="RefSeq" id="WP_205121084.1">
    <property type="nucleotide sequence ID" value="NZ_JAFBCM010000001.1"/>
</dbReference>
<evidence type="ECO:0000313" key="4">
    <source>
        <dbReference type="EMBL" id="MFC3765816.1"/>
    </source>
</evidence>
<name>A0ABV7YM78_9ACTN</name>
<dbReference type="Pfam" id="PF00583">
    <property type="entry name" value="Acetyltransf_1"/>
    <property type="match status" value="1"/>
</dbReference>
<dbReference type="PANTHER" id="PTHR43877:SF1">
    <property type="entry name" value="ACETYLTRANSFERASE"/>
    <property type="match status" value="1"/>
</dbReference>